<dbReference type="OrthoDB" id="6753340at2759"/>
<accession>A0A8J2P565</accession>
<dbReference type="Pfam" id="PF25273">
    <property type="entry name" value="DUF7869"/>
    <property type="match status" value="1"/>
</dbReference>
<gene>
    <name evidence="2" type="ORF">AFUS01_LOCUS13790</name>
</gene>
<keyword evidence="3" id="KW-1185">Reference proteome</keyword>
<sequence length="440" mass="51699">MDLIKLTRADIVKINHGKRRKLNIFNWKDKVNKAKKDKGEAYEVVRGPRRREVRPALTPPDGSSQCRCAANKKPGCHLDFGDYVRLYESFRKLDGNEQNSKIGSCMQIDRTDSSDRTYSSYKYFLQIGGIRIIQRLLDLHKQHAKTARQKLDDEIQEEQTISVTLDMQKVLFLPRLTCSSYYFKRKLSTFNLDIHLTGTTNATMYLWDETIAGHSSKDIISCLYHYIRSKFNPLKNREIRKFVLWSDRCVGQFNNAYVLLFLKFLVDLKYFTRVEQKFLVTGHSWMSCDRDFGNIELLYRKVLPVVPDDIADIITKARPTNPFSIAKMQQENFFNFNVLREYVNLPNSFQVTKYLWYKIDSSEPNKLLAKEFHESTHWTSFNFIQLRSGGLRNIARRLPKSYSGPILVSKEKAADLRDLMQYIHEPEKFEYYDTITKHIV</sequence>
<name>A0A8J2P565_9HEXA</name>
<dbReference type="InterPro" id="IPR057191">
    <property type="entry name" value="DUF7869"/>
</dbReference>
<evidence type="ECO:0000313" key="3">
    <source>
        <dbReference type="Proteomes" id="UP000708208"/>
    </source>
</evidence>
<dbReference type="Proteomes" id="UP000708208">
    <property type="component" value="Unassembled WGS sequence"/>
</dbReference>
<evidence type="ECO:0000313" key="2">
    <source>
        <dbReference type="EMBL" id="CAG7724790.1"/>
    </source>
</evidence>
<dbReference type="AlphaFoldDB" id="A0A8J2P565"/>
<dbReference type="EMBL" id="CAJVCH010114054">
    <property type="protein sequence ID" value="CAG7724790.1"/>
    <property type="molecule type" value="Genomic_DNA"/>
</dbReference>
<feature type="domain" description="DUF7869" evidence="1">
    <location>
        <begin position="190"/>
        <end position="371"/>
    </location>
</feature>
<evidence type="ECO:0000259" key="1">
    <source>
        <dbReference type="Pfam" id="PF25273"/>
    </source>
</evidence>
<reference evidence="2" key="1">
    <citation type="submission" date="2021-06" db="EMBL/GenBank/DDBJ databases">
        <authorList>
            <person name="Hodson N. C."/>
            <person name="Mongue J. A."/>
            <person name="Jaron S. K."/>
        </authorList>
    </citation>
    <scope>NUCLEOTIDE SEQUENCE</scope>
</reference>
<comment type="caution">
    <text evidence="2">The sequence shown here is derived from an EMBL/GenBank/DDBJ whole genome shotgun (WGS) entry which is preliminary data.</text>
</comment>
<organism evidence="2 3">
    <name type="scientific">Allacma fusca</name>
    <dbReference type="NCBI Taxonomy" id="39272"/>
    <lineage>
        <taxon>Eukaryota</taxon>
        <taxon>Metazoa</taxon>
        <taxon>Ecdysozoa</taxon>
        <taxon>Arthropoda</taxon>
        <taxon>Hexapoda</taxon>
        <taxon>Collembola</taxon>
        <taxon>Symphypleona</taxon>
        <taxon>Sminthuridae</taxon>
        <taxon>Allacma</taxon>
    </lineage>
</organism>
<dbReference type="PANTHER" id="PTHR34415">
    <property type="entry name" value="INTEGRASE CATALYTIC DOMAIN-CONTAINING PROTEIN"/>
    <property type="match status" value="1"/>
</dbReference>
<proteinExistence type="predicted"/>
<dbReference type="PANTHER" id="PTHR34415:SF1">
    <property type="entry name" value="INTEGRASE CATALYTIC DOMAIN-CONTAINING PROTEIN"/>
    <property type="match status" value="1"/>
</dbReference>
<protein>
    <recommendedName>
        <fullName evidence="1">DUF7869 domain-containing protein</fullName>
    </recommendedName>
</protein>